<evidence type="ECO:0000313" key="2">
    <source>
        <dbReference type="Proteomes" id="UP000425916"/>
    </source>
</evidence>
<name>A0A6I5ZSN7_9FIRM</name>
<sequence length="172" mass="19912">MHGLLPWLRDCELAKLVCAIPVYGTDGGNYTELWFEDGRRVVVNNRLRTVIGWMARFFGVDVDQEDAVWHREAKKSHSNYSHRNRPLALIPSIILVPVAVRKPQYRDHGGVGYVVRQKILGWEKYEGGEYRSRLFLAGGQILFCLHNDRTLTYRITLADRIGRRYQEIVTAL</sequence>
<dbReference type="Proteomes" id="UP000425916">
    <property type="component" value="Chromosome"/>
</dbReference>
<accession>A0A6I5ZSN7</accession>
<dbReference type="OrthoDB" id="2374476at2"/>
<keyword evidence="2" id="KW-1185">Reference proteome</keyword>
<organism evidence="1 2">
    <name type="scientific">Neomoorella glycerini</name>
    <dbReference type="NCBI Taxonomy" id="55779"/>
    <lineage>
        <taxon>Bacteria</taxon>
        <taxon>Bacillati</taxon>
        <taxon>Bacillota</taxon>
        <taxon>Clostridia</taxon>
        <taxon>Neomoorellales</taxon>
        <taxon>Neomoorellaceae</taxon>
        <taxon>Neomoorella</taxon>
    </lineage>
</organism>
<protein>
    <submittedName>
        <fullName evidence="1">Uncharacterized protein</fullName>
    </submittedName>
</protein>
<dbReference type="AlphaFoldDB" id="A0A6I5ZSN7"/>
<evidence type="ECO:0000313" key="1">
    <source>
        <dbReference type="EMBL" id="QGP92739.1"/>
    </source>
</evidence>
<dbReference type="EMBL" id="CP046244">
    <property type="protein sequence ID" value="QGP92739.1"/>
    <property type="molecule type" value="Genomic_DNA"/>
</dbReference>
<gene>
    <name evidence="1" type="ORF">MGLY_21290</name>
</gene>
<reference evidence="1 2" key="1">
    <citation type="submission" date="2019-11" db="EMBL/GenBank/DDBJ databases">
        <title>Genome sequence of Moorella glycerini DSM11254.</title>
        <authorList>
            <person name="Poehlein A."/>
            <person name="Boeer T."/>
            <person name="Daniel R."/>
        </authorList>
    </citation>
    <scope>NUCLEOTIDE SEQUENCE [LARGE SCALE GENOMIC DNA]</scope>
    <source>
        <strain evidence="1 2">DSM 11254</strain>
    </source>
</reference>
<dbReference type="RefSeq" id="WP_156273664.1">
    <property type="nucleotide sequence ID" value="NZ_CP046244.1"/>
</dbReference>
<proteinExistence type="predicted"/>